<evidence type="ECO:0000256" key="1">
    <source>
        <dbReference type="SAM" id="Phobius"/>
    </source>
</evidence>
<feature type="transmembrane region" description="Helical" evidence="1">
    <location>
        <begin position="69"/>
        <end position="93"/>
    </location>
</feature>
<gene>
    <name evidence="2" type="ORF">Rain11_0336</name>
</gene>
<comment type="caution">
    <text evidence="2">The sequence shown here is derived from an EMBL/GenBank/DDBJ whole genome shotgun (WGS) entry which is preliminary data.</text>
</comment>
<reference evidence="2 3" key="1">
    <citation type="submission" date="2017-06" db="EMBL/GenBank/DDBJ databases">
        <title>Raineya orbicola gen. nov., sp. nov. a slightly thermophilic bacterium of the phylum Bacteroidetes and the description of Raineyaceae fam. nov.</title>
        <authorList>
            <person name="Albuquerque L."/>
            <person name="Polonia A.R.M."/>
            <person name="Barroso C."/>
            <person name="Froufe H.J.C."/>
            <person name="Lage O."/>
            <person name="Lobo-Da-Cunha A."/>
            <person name="Egas C."/>
            <person name="Da Costa M.S."/>
        </authorList>
    </citation>
    <scope>NUCLEOTIDE SEQUENCE [LARGE SCALE GENOMIC DNA]</scope>
    <source>
        <strain evidence="2 3">SPSPC-11</strain>
    </source>
</reference>
<name>A0A2N3IJW6_9BACT</name>
<dbReference type="EMBL" id="NKXO01000004">
    <property type="protein sequence ID" value="PKQ70606.1"/>
    <property type="molecule type" value="Genomic_DNA"/>
</dbReference>
<proteinExistence type="predicted"/>
<feature type="transmembrane region" description="Helical" evidence="1">
    <location>
        <begin position="218"/>
        <end position="238"/>
    </location>
</feature>
<sequence length="240" mass="27231">MTENTEKSFSAPSWNEKMSLAGQAWKMVTGIAWRYISRLILICLIGTALNISLFVLLHSKIDFVLGRSTTEMFLGIGAIVFFFVLAPAAYIWIANKHALQSVLYFVGNHLKETIFEYFVHKAFEYAFKQPAIKSQLENGKIDDFINITLPEYLQKLQGMNGVLRKIFKKFSGNIDLVSAFKEAKENLGGEINLKNLEHYVAQKASNQIPVPLLSAPNWWWVLAIILLNVGVFAGFWFLMS</sequence>
<evidence type="ECO:0000313" key="2">
    <source>
        <dbReference type="EMBL" id="PKQ70606.1"/>
    </source>
</evidence>
<dbReference type="Proteomes" id="UP000233387">
    <property type="component" value="Unassembled WGS sequence"/>
</dbReference>
<keyword evidence="3" id="KW-1185">Reference proteome</keyword>
<organism evidence="2 3">
    <name type="scientific">Raineya orbicola</name>
    <dbReference type="NCBI Taxonomy" id="2016530"/>
    <lineage>
        <taxon>Bacteria</taxon>
        <taxon>Pseudomonadati</taxon>
        <taxon>Bacteroidota</taxon>
        <taxon>Cytophagia</taxon>
        <taxon>Cytophagales</taxon>
        <taxon>Raineyaceae</taxon>
        <taxon>Raineya</taxon>
    </lineage>
</organism>
<protein>
    <submittedName>
        <fullName evidence="2">Uncharacterized protein</fullName>
    </submittedName>
</protein>
<feature type="transmembrane region" description="Helical" evidence="1">
    <location>
        <begin position="35"/>
        <end position="57"/>
    </location>
</feature>
<evidence type="ECO:0000313" key="3">
    <source>
        <dbReference type="Proteomes" id="UP000233387"/>
    </source>
</evidence>
<keyword evidence="1" id="KW-0812">Transmembrane</keyword>
<keyword evidence="1" id="KW-1133">Transmembrane helix</keyword>
<accession>A0A2N3IJW6</accession>
<dbReference type="AlphaFoldDB" id="A0A2N3IJW6"/>
<dbReference type="OrthoDB" id="9829588at2"/>
<dbReference type="RefSeq" id="WP_101357602.1">
    <property type="nucleotide sequence ID" value="NZ_NKXO01000004.1"/>
</dbReference>
<keyword evidence="1" id="KW-0472">Membrane</keyword>